<dbReference type="InterPro" id="IPR047017">
    <property type="entry name" value="RGS6/7/9/11_DHEX_sf"/>
</dbReference>
<evidence type="ECO:0000256" key="14">
    <source>
        <dbReference type="SAM" id="MobiDB-lite"/>
    </source>
</evidence>
<evidence type="ECO:0000259" key="15">
    <source>
        <dbReference type="PROSITE" id="PS50132"/>
    </source>
</evidence>
<keyword evidence="19" id="KW-1185">Reference proteome</keyword>
<dbReference type="SMART" id="SM00224">
    <property type="entry name" value="GGL"/>
    <property type="match status" value="1"/>
</dbReference>
<dbReference type="CDD" id="cd00068">
    <property type="entry name" value="GGL"/>
    <property type="match status" value="1"/>
</dbReference>
<evidence type="ECO:0000256" key="11">
    <source>
        <dbReference type="ARBA" id="ARBA00034540"/>
    </source>
</evidence>
<dbReference type="SMART" id="SM00049">
    <property type="entry name" value="DEP"/>
    <property type="match status" value="1"/>
</dbReference>
<evidence type="ECO:0000256" key="6">
    <source>
        <dbReference type="ARBA" id="ARBA00023015"/>
    </source>
</evidence>
<dbReference type="InterPro" id="IPR036361">
    <property type="entry name" value="SAP_dom_sf"/>
</dbReference>
<feature type="region of interest" description="Disordered" evidence="14">
    <location>
        <begin position="1595"/>
        <end position="1616"/>
    </location>
</feature>
<dbReference type="GO" id="GO:0016020">
    <property type="term" value="C:membrane"/>
    <property type="evidence" value="ECO:0007669"/>
    <property type="project" value="UniProtKB-SubCell"/>
</dbReference>
<dbReference type="SMART" id="SM00707">
    <property type="entry name" value="RPEL"/>
    <property type="match status" value="3"/>
</dbReference>
<dbReference type="Gene3D" id="6.10.140.2040">
    <property type="match status" value="1"/>
</dbReference>
<dbReference type="GO" id="GO:0007601">
    <property type="term" value="P:visual perception"/>
    <property type="evidence" value="ECO:0007669"/>
    <property type="project" value="UniProtKB-KW"/>
</dbReference>
<feature type="compositionally biased region" description="Basic and acidic residues" evidence="14">
    <location>
        <begin position="929"/>
        <end position="945"/>
    </location>
</feature>
<dbReference type="Gene3D" id="4.10.260.10">
    <property type="entry name" value="Transducin (heterotrimeric G protein), gamma chain"/>
    <property type="match status" value="1"/>
</dbReference>
<gene>
    <name evidence="18" type="ORF">KOW79_011459</name>
</gene>
<dbReference type="PROSITE" id="PS50132">
    <property type="entry name" value="RGS"/>
    <property type="match status" value="1"/>
</dbReference>
<evidence type="ECO:0000256" key="4">
    <source>
        <dbReference type="ARBA" id="ARBA00022700"/>
    </source>
</evidence>
<comment type="caution">
    <text evidence="18">The sequence shown here is derived from an EMBL/GenBank/DDBJ whole genome shotgun (WGS) entry which is preliminary data.</text>
</comment>
<dbReference type="InterPro" id="IPR047077">
    <property type="entry name" value="RGS9_RGS"/>
</dbReference>
<feature type="region of interest" description="Disordered" evidence="14">
    <location>
        <begin position="522"/>
        <end position="551"/>
    </location>
</feature>
<evidence type="ECO:0000256" key="9">
    <source>
        <dbReference type="ARBA" id="ARBA00023242"/>
    </source>
</evidence>
<feature type="compositionally biased region" description="Low complexity" evidence="14">
    <location>
        <begin position="1013"/>
        <end position="1034"/>
    </location>
</feature>
<dbReference type="PROSITE" id="PS50186">
    <property type="entry name" value="DEP"/>
    <property type="match status" value="1"/>
</dbReference>
<evidence type="ECO:0000256" key="7">
    <source>
        <dbReference type="ARBA" id="ARBA00023054"/>
    </source>
</evidence>
<reference evidence="18 19" key="1">
    <citation type="submission" date="2021-06" db="EMBL/GenBank/DDBJ databases">
        <title>Chromosome-level genome assembly of the red-tail catfish (Hemibagrus wyckioides).</title>
        <authorList>
            <person name="Shao F."/>
        </authorList>
    </citation>
    <scope>NUCLEOTIDE SEQUENCE [LARGE SCALE GENOMIC DNA]</scope>
    <source>
        <strain evidence="18">EC202008001</strain>
        <tissue evidence="18">Blood</tissue>
    </source>
</reference>
<dbReference type="Gene3D" id="1.10.10.10">
    <property type="entry name" value="Winged helix-like DNA-binding domain superfamily/Winged helix DNA-binding domain"/>
    <property type="match status" value="1"/>
</dbReference>
<keyword evidence="4" id="KW-0734">Signal transduction inhibitor</keyword>
<dbReference type="PRINTS" id="PR01301">
    <property type="entry name" value="RGSPROTEIN"/>
</dbReference>
<dbReference type="FunFam" id="1.10.167.10:FF:000001">
    <property type="entry name" value="Putative regulator of g-protein signaling 12"/>
    <property type="match status" value="1"/>
</dbReference>
<dbReference type="Gene3D" id="1.10.167.10">
    <property type="entry name" value="Regulator of G-protein Signalling 4, domain 2"/>
    <property type="match status" value="1"/>
</dbReference>
<dbReference type="SUPFAM" id="SSF68906">
    <property type="entry name" value="SAP domain"/>
    <property type="match status" value="1"/>
</dbReference>
<protein>
    <recommendedName>
        <fullName evidence="11">Regulator of G-protein signaling 9</fullName>
    </recommendedName>
</protein>
<dbReference type="GO" id="GO:0009968">
    <property type="term" value="P:negative regulation of signal transduction"/>
    <property type="evidence" value="ECO:0007669"/>
    <property type="project" value="UniProtKB-KW"/>
</dbReference>
<keyword evidence="5" id="KW-0677">Repeat</keyword>
<evidence type="ECO:0000259" key="17">
    <source>
        <dbReference type="PROSITE" id="PS50800"/>
    </source>
</evidence>
<dbReference type="PANTHER" id="PTHR22793:SF6">
    <property type="entry name" value="MYOCARDIN-RELATED TRANSCRIPTION FACTOR A"/>
    <property type="match status" value="1"/>
</dbReference>
<evidence type="ECO:0000256" key="1">
    <source>
        <dbReference type="ARBA" id="ARBA00004123"/>
    </source>
</evidence>
<dbReference type="Proteomes" id="UP000824219">
    <property type="component" value="Linkage Group LG13"/>
</dbReference>
<dbReference type="SMART" id="SM00513">
    <property type="entry name" value="SAP"/>
    <property type="match status" value="1"/>
</dbReference>
<dbReference type="InterPro" id="IPR040759">
    <property type="entry name" value="RGS_DHEX"/>
</dbReference>
<evidence type="ECO:0000256" key="2">
    <source>
        <dbReference type="ARBA" id="ARBA00004170"/>
    </source>
</evidence>
<dbReference type="Gene3D" id="1.10.720.30">
    <property type="entry name" value="SAP domain"/>
    <property type="match status" value="1"/>
</dbReference>
<dbReference type="GO" id="GO:0035556">
    <property type="term" value="P:intracellular signal transduction"/>
    <property type="evidence" value="ECO:0007669"/>
    <property type="project" value="InterPro"/>
</dbReference>
<dbReference type="InterPro" id="IPR044926">
    <property type="entry name" value="RGS_subdomain_2"/>
</dbReference>
<evidence type="ECO:0000256" key="8">
    <source>
        <dbReference type="ARBA" id="ARBA00023163"/>
    </source>
</evidence>
<dbReference type="Gene3D" id="1.10.1240.60">
    <property type="match status" value="1"/>
</dbReference>
<dbReference type="OrthoDB" id="197676at2759"/>
<evidence type="ECO:0000256" key="3">
    <source>
        <dbReference type="ARBA" id="ARBA00022606"/>
    </source>
</evidence>
<feature type="region of interest" description="Disordered" evidence="14">
    <location>
        <begin position="1633"/>
        <end position="1706"/>
    </location>
</feature>
<dbReference type="GO" id="GO:0007186">
    <property type="term" value="P:G protein-coupled receptor signaling pathway"/>
    <property type="evidence" value="ECO:0007669"/>
    <property type="project" value="InterPro"/>
</dbReference>
<dbReference type="EMBL" id="JAHKSW010000013">
    <property type="protein sequence ID" value="KAG7325143.1"/>
    <property type="molecule type" value="Genomic_DNA"/>
</dbReference>
<feature type="region of interest" description="Disordered" evidence="14">
    <location>
        <begin position="1402"/>
        <end position="1424"/>
    </location>
</feature>
<dbReference type="InterPro" id="IPR003034">
    <property type="entry name" value="SAP_dom"/>
</dbReference>
<dbReference type="SMART" id="SM00315">
    <property type="entry name" value="RGS"/>
    <property type="match status" value="1"/>
</dbReference>
<dbReference type="PROSITE" id="PS51073">
    <property type="entry name" value="RPEL"/>
    <property type="match status" value="3"/>
</dbReference>
<dbReference type="CDD" id="cd04450">
    <property type="entry name" value="DEP_RGS7-like"/>
    <property type="match status" value="1"/>
</dbReference>
<keyword evidence="3" id="KW-0716">Sensory transduction</keyword>
<dbReference type="Gene3D" id="6.10.150.10">
    <property type="match status" value="1"/>
</dbReference>
<feature type="compositionally biased region" description="Pro residues" evidence="14">
    <location>
        <begin position="1663"/>
        <end position="1674"/>
    </location>
</feature>
<dbReference type="InterPro" id="IPR015898">
    <property type="entry name" value="G-protein_gamma-like_dom"/>
</dbReference>
<dbReference type="Pfam" id="PF00610">
    <property type="entry name" value="DEP"/>
    <property type="match status" value="1"/>
</dbReference>
<feature type="compositionally biased region" description="Low complexity" evidence="14">
    <location>
        <begin position="537"/>
        <end position="550"/>
    </location>
</feature>
<feature type="region of interest" description="Disordered" evidence="14">
    <location>
        <begin position="829"/>
        <end position="971"/>
    </location>
</feature>
<dbReference type="GO" id="GO:0005634">
    <property type="term" value="C:nucleus"/>
    <property type="evidence" value="ECO:0007669"/>
    <property type="project" value="UniProtKB-SubCell"/>
</dbReference>
<dbReference type="InterPro" id="IPR036388">
    <property type="entry name" value="WH-like_DNA-bd_sf"/>
</dbReference>
<feature type="repeat" description="RPEL" evidence="12">
    <location>
        <begin position="715"/>
        <end position="740"/>
    </location>
</feature>
<dbReference type="Pfam" id="PF18148">
    <property type="entry name" value="RGS_DHEX"/>
    <property type="match status" value="1"/>
</dbReference>
<proteinExistence type="predicted"/>
<dbReference type="GO" id="GO:0003713">
    <property type="term" value="F:transcription coactivator activity"/>
    <property type="evidence" value="ECO:0007669"/>
    <property type="project" value="TreeGrafter"/>
</dbReference>
<evidence type="ECO:0000256" key="5">
    <source>
        <dbReference type="ARBA" id="ARBA00022737"/>
    </source>
</evidence>
<comment type="subcellular location">
    <subcellularLocation>
        <location evidence="2">Membrane</location>
        <topology evidence="2">Peripheral membrane protein</topology>
    </subcellularLocation>
    <subcellularLocation>
        <location evidence="1">Nucleus</location>
    </subcellularLocation>
</comment>
<feature type="repeat" description="RPEL" evidence="12">
    <location>
        <begin position="759"/>
        <end position="784"/>
    </location>
</feature>
<keyword evidence="10" id="KW-0844">Vision</keyword>
<evidence type="ECO:0000256" key="10">
    <source>
        <dbReference type="ARBA" id="ARBA00023305"/>
    </source>
</evidence>
<keyword evidence="9" id="KW-0539">Nucleus</keyword>
<feature type="compositionally biased region" description="Polar residues" evidence="14">
    <location>
        <begin position="854"/>
        <end position="909"/>
    </location>
</feature>
<feature type="region of interest" description="Disordered" evidence="14">
    <location>
        <begin position="1329"/>
        <end position="1351"/>
    </location>
</feature>
<evidence type="ECO:0000259" key="16">
    <source>
        <dbReference type="PROSITE" id="PS50186"/>
    </source>
</evidence>
<feature type="coiled-coil region" evidence="13">
    <location>
        <begin position="1263"/>
        <end position="1294"/>
    </location>
</feature>
<feature type="compositionally biased region" description="Polar residues" evidence="14">
    <location>
        <begin position="1035"/>
        <end position="1049"/>
    </location>
</feature>
<dbReference type="InterPro" id="IPR000591">
    <property type="entry name" value="DEP_dom"/>
</dbReference>
<dbReference type="Pfam" id="PF02037">
    <property type="entry name" value="SAP"/>
    <property type="match status" value="1"/>
</dbReference>
<feature type="region of interest" description="Disordered" evidence="14">
    <location>
        <begin position="1002"/>
        <end position="1055"/>
    </location>
</feature>
<evidence type="ECO:0000256" key="13">
    <source>
        <dbReference type="SAM" id="Coils"/>
    </source>
</evidence>
<dbReference type="PROSITE" id="PS50800">
    <property type="entry name" value="SAP"/>
    <property type="match status" value="1"/>
</dbReference>
<dbReference type="GO" id="GO:0051145">
    <property type="term" value="P:smooth muscle cell differentiation"/>
    <property type="evidence" value="ECO:0007669"/>
    <property type="project" value="TreeGrafter"/>
</dbReference>
<keyword evidence="6" id="KW-0805">Transcription regulation</keyword>
<dbReference type="FunFam" id="1.10.720.30:FF:000002">
    <property type="entry name" value="Myocardin related transcription factor A"/>
    <property type="match status" value="1"/>
</dbReference>
<dbReference type="Pfam" id="PF00631">
    <property type="entry name" value="G-gamma"/>
    <property type="match status" value="1"/>
</dbReference>
<feature type="repeat" description="RPEL" evidence="12">
    <location>
        <begin position="803"/>
        <end position="828"/>
    </location>
</feature>
<dbReference type="PANTHER" id="PTHR22793">
    <property type="entry name" value="MYOCARDIN-RELATED TRANSCRIPTION FACTOR-RELATED"/>
    <property type="match status" value="1"/>
</dbReference>
<name>A0A9D3SMT5_9TELE</name>
<dbReference type="SMART" id="SM01224">
    <property type="entry name" value="G_gamma"/>
    <property type="match status" value="1"/>
</dbReference>
<keyword evidence="8" id="KW-0804">Transcription</keyword>
<dbReference type="SUPFAM" id="SSF48097">
    <property type="entry name" value="Regulator of G-protein signaling, RGS"/>
    <property type="match status" value="1"/>
</dbReference>
<feature type="domain" description="SAP" evidence="17">
    <location>
        <begin position="1063"/>
        <end position="1097"/>
    </location>
</feature>
<dbReference type="GO" id="GO:0045944">
    <property type="term" value="P:positive regulation of transcription by RNA polymerase II"/>
    <property type="evidence" value="ECO:0007669"/>
    <property type="project" value="TreeGrafter"/>
</dbReference>
<dbReference type="SUPFAM" id="SSF48670">
    <property type="entry name" value="Transducin (heterotrimeric G protein), gamma chain"/>
    <property type="match status" value="1"/>
</dbReference>
<dbReference type="InterPro" id="IPR016137">
    <property type="entry name" value="RGS"/>
</dbReference>
<organism evidence="18 19">
    <name type="scientific">Hemibagrus wyckioides</name>
    <dbReference type="NCBI Taxonomy" id="337641"/>
    <lineage>
        <taxon>Eukaryota</taxon>
        <taxon>Metazoa</taxon>
        <taxon>Chordata</taxon>
        <taxon>Craniata</taxon>
        <taxon>Vertebrata</taxon>
        <taxon>Euteleostomi</taxon>
        <taxon>Actinopterygii</taxon>
        <taxon>Neopterygii</taxon>
        <taxon>Teleostei</taxon>
        <taxon>Ostariophysi</taxon>
        <taxon>Siluriformes</taxon>
        <taxon>Bagridae</taxon>
        <taxon>Hemibagrus</taxon>
    </lineage>
</organism>
<evidence type="ECO:0000313" key="19">
    <source>
        <dbReference type="Proteomes" id="UP000824219"/>
    </source>
</evidence>
<evidence type="ECO:0000313" key="18">
    <source>
        <dbReference type="EMBL" id="KAG7325143.1"/>
    </source>
</evidence>
<evidence type="ECO:0000256" key="12">
    <source>
        <dbReference type="PROSITE-ProRule" id="PRU00401"/>
    </source>
</evidence>
<dbReference type="InterPro" id="IPR036390">
    <property type="entry name" value="WH_DNA-bd_sf"/>
</dbReference>
<dbReference type="InterPro" id="IPR036305">
    <property type="entry name" value="RGS_sf"/>
</dbReference>
<dbReference type="CDD" id="cd08739">
    <property type="entry name" value="RGS_RGS9"/>
    <property type="match status" value="1"/>
</dbReference>
<dbReference type="InterPro" id="IPR036284">
    <property type="entry name" value="GGL_sf"/>
</dbReference>
<feature type="domain" description="DEP" evidence="16">
    <location>
        <begin position="33"/>
        <end position="108"/>
    </location>
</feature>
<dbReference type="Pfam" id="PF02755">
    <property type="entry name" value="RPEL"/>
    <property type="match status" value="3"/>
</dbReference>
<feature type="compositionally biased region" description="Basic and acidic residues" evidence="14">
    <location>
        <begin position="1601"/>
        <end position="1611"/>
    </location>
</feature>
<dbReference type="Pfam" id="PF00615">
    <property type="entry name" value="RGS"/>
    <property type="match status" value="1"/>
</dbReference>
<keyword evidence="7 13" id="KW-0175">Coiled coil</keyword>
<feature type="region of interest" description="Disordered" evidence="14">
    <location>
        <begin position="1498"/>
        <end position="1536"/>
    </location>
</feature>
<dbReference type="InterPro" id="IPR043451">
    <property type="entry name" value="Myocardin-like"/>
</dbReference>
<feature type="compositionally biased region" description="Polar residues" evidence="14">
    <location>
        <begin position="1498"/>
        <end position="1534"/>
    </location>
</feature>
<dbReference type="SUPFAM" id="SSF46785">
    <property type="entry name" value="Winged helix' DNA-binding domain"/>
    <property type="match status" value="1"/>
</dbReference>
<dbReference type="InterPro" id="IPR004018">
    <property type="entry name" value="RPEL_repeat"/>
</dbReference>
<feature type="domain" description="RGS" evidence="15">
    <location>
        <begin position="302"/>
        <end position="417"/>
    </location>
</feature>
<feature type="region of interest" description="Disordered" evidence="14">
    <location>
        <begin position="1163"/>
        <end position="1199"/>
    </location>
</feature>
<accession>A0A9D3SMT5</accession>
<sequence length="1806" mass="200186">MTIRNVRDHGQRYRPRMACLKKMETVLLEMQDPKTGVKSQTQRLVITTIPHAITGEDIVEWVSNRFKIDLAEAQALGTMMVAFGYIYPLQDHKRLIIKSEASLYRFQTPYFWPAQQWPVEDTDYAIYLAKRNIRKKGMLELHEQEQYNHLHKWMNHKWDFIVMQAKEQYRAGKERKKPDRVVFDCQERAYWVVHRPPPGTVSGMDYGLERLVDPNQEEKKTSDFYRRIIIFTQQCIMRPRVKSSVSIGALVKYTTTYKQHDPFLYPSLPSNPWLTDDITYWDLNMPNVENPTKMRVERWTFSFGELLCDPRGRADFRLFLKKEFSGENLAFWEACEDLKWGAAATMQEKAQQIYKTFLARGAPRWINIDGKTMEITVRGLAHPHRYVLDAAQTHIYMLMKKDSYGRYLKSTVFKDTQRKAIAPEPHKFSDAQLEQNAKKRRPSLSPIILRQQEEAQKAKLAASGPVDITQLCRYTAPVPHLAVYTGMCESQSTASPGLMTLPNSAVCPSPISVAIDSTPASERRFDGGVPASSHFPSITESTEASVSEESQPLASKSRVALSLSRILRRGCNAPSMFASLSPKCAVTAGGGRVQPLGVEQLAQPQPKRIANFFQIKVDIPPECRIYPIDSEDEDEESPGAAQGGILATRCVCCPSPITLAAQEERAGTELSAIRMVAASASGTAPSPQSEAVTSELQELSLQSGPILLPLSERKNVLQIKLQQRRTREELVSQGIMPPLKSPAAFHEQRKSLERARTEDYLKRKIRSRPERSELVRMHILEETSVEPSLQAKQLKLKRARLADDLNDKISHRPGPIELIHKNILPVPTLLGTGSPKGENSSLDEDSSDGLSPEQPGSQDSPLGSVPQHSPSDMLNLNRNPSPTQFLTQAAPSLNAPESSSSQNLTNGTSMVACARPPTGTAKQSQSKSSVDRSVQRTKKPKENKPKVKKLKYHQYIPPDQKNDREPPPQLDSSYAKILHQQQLFLQLQIISQQQQHYNYHTILPAPPKLPSEQQPQQQQTANSGPSPSRSVSSSAATATQNGANRSSQPVAAGLKPGALPANLDEFKVAELKQELKLRGLTVSGTKNDLIERLKNYQEQNGGAAMAVVGSGPVKAVPPQEMAAQSPTSVPGTHQSKDTIGKVAAYPVAVNSGIQAAALPQITRFNSTSSSPPVSPTPSERSVAGMSADETSCNGDVFGEMVSSPLTQLSLHPSSEHPSPVKEEPLGQSACCMSHPTAVPSLATQPQEPPMTALLAPSALLLDKDQMLQEKDKQIEQLTRMLRQKQQLVETLRSQLEQGKRGPTVEGMDLSVKSEGVVLANREGVKIKEEAKEDMETELPPQPQRKMQTQCSQQTLLKLQQIHRLQVQQQMQSEQTKQQQPTQPLQQQKLQQLIIQQSQQKQLQANQRKQQRPQKQQQQKQQPLQTQQVSQVFVNQQTGTQVTTSFPLDLLKAHPAPTLITDGNGNHYLIALTNNSVDNRNSESPQNNTNGRILQRMQSTPVKLPSQSDNKASHPLNKSQQPQQTAPVKQSTSKVQKAGLHLQTPFVQESSQPVSAPPNLHPFCLSEEPHPLIEPTSPTSLKGEVCPSFDRHTLFTPPSPKPDFHNPHHVKENGSNNHIDDLFDILIKSGEISEGFKANPDPSLSELHSDPPSPPSSPLHLSPPTSPADPIPSHQPPDTHQRPYSGTGRLEDFLESTTGSPLLGVEPDGPLTLIDDLHNQMLSTSSILDHPHSPMDTSELSFSPHPTSLDFEDPVLDGMDWLDLSMGGGSSTGGTILVPLSSHTPPSVFSADFLDSSDLQLHWDSCL</sequence>